<dbReference type="InterPro" id="IPR038883">
    <property type="entry name" value="AN11006-like"/>
</dbReference>
<dbReference type="PANTHER" id="PTHR42085">
    <property type="entry name" value="F-BOX DOMAIN-CONTAINING PROTEIN"/>
    <property type="match status" value="1"/>
</dbReference>
<dbReference type="Proteomes" id="UP001324427">
    <property type="component" value="Unassembled WGS sequence"/>
</dbReference>
<sequence>MSSFLILARDTQQDEKVKKLHDNLNASLRYASSAQGIEPPPTAISDIPHAERNTILNILTAAGIIPKGQVIELGGILLHTRTSPAPPPDSKHTLLSLPPEIRNQIYRAVLIEPHSIAVREGVRPPEEPALLATCRHIRNEALGIFWKENNFEILVCDFAASFYIKWCGVSKKTSDSRYNSTHTFTLSGDIDWWYLKNWLRAFFEGECHCFDAENANKDMAAAAYLFDVVAEMRDHCSWNQVDAVLVKTLPLLKKQSDAWSLTLNLYSLC</sequence>
<dbReference type="AlphaFoldDB" id="A0AAV9JW89"/>
<reference evidence="1 2" key="1">
    <citation type="submission" date="2021-11" db="EMBL/GenBank/DDBJ databases">
        <title>Black yeast isolated from Biological Soil Crust.</title>
        <authorList>
            <person name="Kurbessoian T."/>
        </authorList>
    </citation>
    <scope>NUCLEOTIDE SEQUENCE [LARGE SCALE GENOMIC DNA]</scope>
    <source>
        <strain evidence="1 2">CCFEE 5522</strain>
    </source>
</reference>
<evidence type="ECO:0000313" key="1">
    <source>
        <dbReference type="EMBL" id="KAK4549860.1"/>
    </source>
</evidence>
<name>A0AAV9JW89_9PEZI</name>
<keyword evidence="2" id="KW-1185">Reference proteome</keyword>
<evidence type="ECO:0000313" key="2">
    <source>
        <dbReference type="Proteomes" id="UP001324427"/>
    </source>
</evidence>
<dbReference type="EMBL" id="JAVFHQ010000003">
    <property type="protein sequence ID" value="KAK4549860.1"/>
    <property type="molecule type" value="Genomic_DNA"/>
</dbReference>
<accession>A0AAV9JW89</accession>
<proteinExistence type="predicted"/>
<protein>
    <submittedName>
        <fullName evidence="1">Uncharacterized protein</fullName>
    </submittedName>
</protein>
<organism evidence="1 2">
    <name type="scientific">Oleoguttula mirabilis</name>
    <dbReference type="NCBI Taxonomy" id="1507867"/>
    <lineage>
        <taxon>Eukaryota</taxon>
        <taxon>Fungi</taxon>
        <taxon>Dikarya</taxon>
        <taxon>Ascomycota</taxon>
        <taxon>Pezizomycotina</taxon>
        <taxon>Dothideomycetes</taxon>
        <taxon>Dothideomycetidae</taxon>
        <taxon>Mycosphaerellales</taxon>
        <taxon>Teratosphaeriaceae</taxon>
        <taxon>Oleoguttula</taxon>
    </lineage>
</organism>
<comment type="caution">
    <text evidence="1">The sequence shown here is derived from an EMBL/GenBank/DDBJ whole genome shotgun (WGS) entry which is preliminary data.</text>
</comment>
<dbReference type="PANTHER" id="PTHR42085:SF2">
    <property type="entry name" value="F-BOX DOMAIN-CONTAINING PROTEIN"/>
    <property type="match status" value="1"/>
</dbReference>
<gene>
    <name evidence="1" type="ORF">LTR36_005161</name>
</gene>